<gene>
    <name evidence="1" type="primary">cas8b</name>
    <name evidence="1" type="ORF">DT065_14365</name>
</gene>
<proteinExistence type="predicted"/>
<dbReference type="NCBIfam" id="TIGR02556">
    <property type="entry name" value="cas_TM1802"/>
    <property type="match status" value="1"/>
</dbReference>
<dbReference type="Proteomes" id="UP000252100">
    <property type="component" value="Chromosome"/>
</dbReference>
<evidence type="ECO:0000313" key="2">
    <source>
        <dbReference type="Proteomes" id="UP000252100"/>
    </source>
</evidence>
<dbReference type="AlphaFoldDB" id="A0A345C1I4"/>
<reference evidence="1 2" key="1">
    <citation type="journal article" date="2018" name="J. Microbiol.">
        <title>Salicibibacter kimchii gen. nov., sp. nov., a moderately halophilic and alkalitolerant bacterium in the family Bacillaceae, isolated from kimchi.</title>
        <authorList>
            <person name="Jang J.Y."/>
            <person name="Oh Y.J."/>
            <person name="Lim S.K."/>
            <person name="Park H.K."/>
            <person name="Lee C."/>
            <person name="Kim J.Y."/>
            <person name="Lee M.A."/>
            <person name="Choi H.J."/>
        </authorList>
    </citation>
    <scope>NUCLEOTIDE SEQUENCE [LARGE SCALE GENOMIC DNA]</scope>
    <source>
        <strain evidence="1 2">NKC1-1</strain>
    </source>
</reference>
<name>A0A345C1I4_9BACI</name>
<dbReference type="InterPro" id="IPR013420">
    <property type="entry name" value="CRISPR-assoc_prot_Cas8b/Csh1_C"/>
</dbReference>
<dbReference type="InterPro" id="IPR013389">
    <property type="entry name" value="CRISPR-assoc_prot_Cas8b"/>
</dbReference>
<dbReference type="EMBL" id="CP031092">
    <property type="protein sequence ID" value="AXF57065.1"/>
    <property type="molecule type" value="Genomic_DNA"/>
</dbReference>
<dbReference type="Pfam" id="PF09484">
    <property type="entry name" value="Cas_TM1802"/>
    <property type="match status" value="1"/>
</dbReference>
<dbReference type="KEGG" id="rue:DT065_14365"/>
<accession>A0A345C1I4</accession>
<organism evidence="1 2">
    <name type="scientific">Salicibibacter kimchii</name>
    <dbReference type="NCBI Taxonomy" id="2099786"/>
    <lineage>
        <taxon>Bacteria</taxon>
        <taxon>Bacillati</taxon>
        <taxon>Bacillota</taxon>
        <taxon>Bacilli</taxon>
        <taxon>Bacillales</taxon>
        <taxon>Bacillaceae</taxon>
        <taxon>Salicibibacter</taxon>
    </lineage>
</organism>
<keyword evidence="2" id="KW-1185">Reference proteome</keyword>
<evidence type="ECO:0000313" key="1">
    <source>
        <dbReference type="EMBL" id="AXF57065.1"/>
    </source>
</evidence>
<dbReference type="RefSeq" id="WP_114374550.1">
    <property type="nucleotide sequence ID" value="NZ_CP031092.1"/>
</dbReference>
<sequence>MIEAISHLGEMSLEEKNLTEALTLRVPKKQRGKTQHVVEIDLLTDTNQLKIHPPYEVHDDTPLEFLWIGTADGPSSPQWYGTTSNVEYLLSQTIPNLLMMWDRQDAFFNKLQQTYEQFFIDIGPGEAKENRYRYIISPQYYDANVITEIKLKKVVQGAGKDFQKLIKSQHGLSTDEIQLFSLSINGERIIDQPFYRELIVQEKENVFQNAKEGVCSVIGERENVTSDTAKLKFNYYINDKINFASNFEKSGYSRNMVLGKKAYRQLMAGEAYIMRNFYTRFVALPCYVVPEIMFRSKDMDSTNYYLDKLSEKIQGYVETAKTVDVSREVKETTKDYLEEDEDDLNQVVLNFLFFTSSQNSLKVNKLIQSIPVRQMARLINMQRASRELSERFYGEGKWNFGLENIYYLIPMKNQGGNPQEKHKILTVYESMLSGQRISKNWLISEFVHLSKIYQHEQFDSYQIQPVNNIDHHLRNKMLQCQTFLWLMDKLTIEEGEEMEETIDYQLKDGLIVDYMKTMQYGEEESAMFLLGCLIAEVAAKQHSIEDPTKPILNKINYQGMNKTKISMLSTEVHGRLSQLTKTAINSYQESMFAEHKRLFDAALKNWSMRDNETVFYILAGYAFGTQKRFNNIQKEENTNEQ</sequence>
<dbReference type="OrthoDB" id="1706583at2"/>
<dbReference type="NCBIfam" id="TIGR02591">
    <property type="entry name" value="cas_Csh1"/>
    <property type="match status" value="1"/>
</dbReference>
<protein>
    <submittedName>
        <fullName evidence="1">Type I-B CRISPR-associated protein Cas8b/Csh1</fullName>
    </submittedName>
</protein>